<sequence>MPKGEIAMPSDYADPTGVLPERFLDRTAKIGKVIWWAPQVAILAHPTIGGFVSHCEWNSMLESLWYGVPIAMWPMKGSEVVVSAEEIGRGIREVMEKDM</sequence>
<dbReference type="InterPro" id="IPR002213">
    <property type="entry name" value="UDP_glucos_trans"/>
</dbReference>
<evidence type="ECO:0000313" key="5">
    <source>
        <dbReference type="Proteomes" id="UP001054821"/>
    </source>
</evidence>
<proteinExistence type="inferred from homology"/>
<evidence type="ECO:0000256" key="2">
    <source>
        <dbReference type="ARBA" id="ARBA00022676"/>
    </source>
</evidence>
<keyword evidence="3" id="KW-0808">Transferase</keyword>
<dbReference type="EMBL" id="JAJFAZ020000003">
    <property type="protein sequence ID" value="KAI5339873.1"/>
    <property type="molecule type" value="Genomic_DNA"/>
</dbReference>
<comment type="similarity">
    <text evidence="1">Belongs to the UDP-glycosyltransferase family.</text>
</comment>
<dbReference type="AlphaFoldDB" id="A0AAD4WAH5"/>
<dbReference type="Gene3D" id="3.40.50.2000">
    <property type="entry name" value="Glycogen Phosphorylase B"/>
    <property type="match status" value="1"/>
</dbReference>
<dbReference type="Proteomes" id="UP001054821">
    <property type="component" value="Chromosome 3"/>
</dbReference>
<comment type="caution">
    <text evidence="4">The sequence shown here is derived from an EMBL/GenBank/DDBJ whole genome shotgun (WGS) entry which is preliminary data.</text>
</comment>
<organism evidence="4 5">
    <name type="scientific">Prunus dulcis</name>
    <name type="common">Almond</name>
    <name type="synonym">Amygdalus dulcis</name>
    <dbReference type="NCBI Taxonomy" id="3755"/>
    <lineage>
        <taxon>Eukaryota</taxon>
        <taxon>Viridiplantae</taxon>
        <taxon>Streptophyta</taxon>
        <taxon>Embryophyta</taxon>
        <taxon>Tracheophyta</taxon>
        <taxon>Spermatophyta</taxon>
        <taxon>Magnoliopsida</taxon>
        <taxon>eudicotyledons</taxon>
        <taxon>Gunneridae</taxon>
        <taxon>Pentapetalae</taxon>
        <taxon>rosids</taxon>
        <taxon>fabids</taxon>
        <taxon>Rosales</taxon>
        <taxon>Rosaceae</taxon>
        <taxon>Amygdaloideae</taxon>
        <taxon>Amygdaleae</taxon>
        <taxon>Prunus</taxon>
    </lineage>
</organism>
<dbReference type="GO" id="GO:0035251">
    <property type="term" value="F:UDP-glucosyltransferase activity"/>
    <property type="evidence" value="ECO:0007669"/>
    <property type="project" value="InterPro"/>
</dbReference>
<protein>
    <submittedName>
        <fullName evidence="4">Uncharacterized protein</fullName>
    </submittedName>
</protein>
<dbReference type="InterPro" id="IPR050481">
    <property type="entry name" value="UDP-glycosyltransf_plant"/>
</dbReference>
<evidence type="ECO:0000313" key="4">
    <source>
        <dbReference type="EMBL" id="KAI5339873.1"/>
    </source>
</evidence>
<evidence type="ECO:0000256" key="3">
    <source>
        <dbReference type="ARBA" id="ARBA00022679"/>
    </source>
</evidence>
<reference evidence="4 5" key="1">
    <citation type="journal article" date="2022" name="G3 (Bethesda)">
        <title>Whole-genome sequence and methylome profiling of the almond [Prunus dulcis (Mill.) D.A. Webb] cultivar 'Nonpareil'.</title>
        <authorList>
            <person name="D'Amico-Willman K.M."/>
            <person name="Ouma W.Z."/>
            <person name="Meulia T."/>
            <person name="Sideli G.M."/>
            <person name="Gradziel T.M."/>
            <person name="Fresnedo-Ramirez J."/>
        </authorList>
    </citation>
    <scope>NUCLEOTIDE SEQUENCE [LARGE SCALE GENOMIC DNA]</scope>
    <source>
        <strain evidence="4">Clone GOH B32 T37-40</strain>
    </source>
</reference>
<evidence type="ECO:0000256" key="1">
    <source>
        <dbReference type="ARBA" id="ARBA00009995"/>
    </source>
</evidence>
<dbReference type="Pfam" id="PF00201">
    <property type="entry name" value="UDPGT"/>
    <property type="match status" value="1"/>
</dbReference>
<name>A0AAD4WAH5_PRUDU</name>
<dbReference type="PANTHER" id="PTHR48048">
    <property type="entry name" value="GLYCOSYLTRANSFERASE"/>
    <property type="match status" value="1"/>
</dbReference>
<dbReference type="PANTHER" id="PTHR48048:SF45">
    <property type="entry name" value="GLYCOSYLTRANSFERASE"/>
    <property type="match status" value="1"/>
</dbReference>
<keyword evidence="5" id="KW-1185">Reference proteome</keyword>
<accession>A0AAD4WAH5</accession>
<keyword evidence="2" id="KW-0328">Glycosyltransferase</keyword>
<gene>
    <name evidence="4" type="ORF">L3X38_019146</name>
</gene>
<dbReference type="SUPFAM" id="SSF53756">
    <property type="entry name" value="UDP-Glycosyltransferase/glycogen phosphorylase"/>
    <property type="match status" value="1"/>
</dbReference>